<dbReference type="RefSeq" id="WP_254475659.1">
    <property type="nucleotide sequence ID" value="NZ_CP113432.1"/>
</dbReference>
<accession>A0ABY6ZS96</accession>
<keyword evidence="1 7" id="KW-0808">Transferase</keyword>
<keyword evidence="7 10" id="KW-0548">Nucleotidyltransferase</keyword>
<dbReference type="InterPro" id="IPR025184">
    <property type="entry name" value="AadA_C"/>
</dbReference>
<dbReference type="InterPro" id="IPR043519">
    <property type="entry name" value="NT_sf"/>
</dbReference>
<proteinExistence type="predicted"/>
<dbReference type="EMBL" id="CP113432">
    <property type="protein sequence ID" value="WAI47623.1"/>
    <property type="molecule type" value="Genomic_DNA"/>
</dbReference>
<comment type="catalytic activity">
    <reaction evidence="6 7">
        <text>streptomycin + ATP = 3''-O-adenylylstreptomycin + diphosphate</text>
        <dbReference type="Rhea" id="RHEA:20245"/>
        <dbReference type="ChEBI" id="CHEBI:30616"/>
        <dbReference type="ChEBI" id="CHEBI:33019"/>
        <dbReference type="ChEBI" id="CHEBI:58007"/>
        <dbReference type="ChEBI" id="CHEBI:58605"/>
        <dbReference type="EC" id="2.7.7.47"/>
    </reaction>
</comment>
<evidence type="ECO:0000313" key="11">
    <source>
        <dbReference type="Proteomes" id="UP001163624"/>
    </source>
</evidence>
<dbReference type="Pfam" id="PF01909">
    <property type="entry name" value="NTP_transf_2"/>
    <property type="match status" value="1"/>
</dbReference>
<dbReference type="SUPFAM" id="SSF81301">
    <property type="entry name" value="Nucleotidyltransferase"/>
    <property type="match status" value="1"/>
</dbReference>
<feature type="domain" description="Adenylyltransferase AadA C-terminal" evidence="9">
    <location>
        <begin position="137"/>
        <end position="235"/>
    </location>
</feature>
<evidence type="ECO:0000256" key="3">
    <source>
        <dbReference type="ARBA" id="ARBA00035126"/>
    </source>
</evidence>
<evidence type="ECO:0000256" key="7">
    <source>
        <dbReference type="PIRNR" id="PIRNR000819"/>
    </source>
</evidence>
<evidence type="ECO:0000256" key="1">
    <source>
        <dbReference type="ARBA" id="ARBA00022679"/>
    </source>
</evidence>
<sequence>MDTTTAVVETLRRYLGDDLLALYLYGSAVNGGLRPDSDLDFLAISRTPLDEAVRAGLTGELLRLSGQPRALEVSVLVLGDVLPWRYPPRLELQFGEWLRERLEAGRIAPPAADPDVAVLLASAWQESRTLHGPPLRELLQAVPTQDLRRAIRDDLPRLMVGVRGDERNVLLTLARMWLTLTTDTIQPKDQAALWALPRLPPEHRAALELALRGYRGECRDDWRGREAQVDALVIQLRREIGAC</sequence>
<dbReference type="NCBIfam" id="NF010309">
    <property type="entry name" value="PRK13746.1"/>
    <property type="match status" value="1"/>
</dbReference>
<evidence type="ECO:0000256" key="6">
    <source>
        <dbReference type="ARBA" id="ARBA00048566"/>
    </source>
</evidence>
<evidence type="ECO:0000259" key="9">
    <source>
        <dbReference type="Pfam" id="PF13427"/>
    </source>
</evidence>
<dbReference type="InterPro" id="IPR002934">
    <property type="entry name" value="Polymerase_NTP_transf_dom"/>
</dbReference>
<dbReference type="EC" id="2.7.7.47" evidence="3 7"/>
<dbReference type="Proteomes" id="UP001163624">
    <property type="component" value="Chromosome"/>
</dbReference>
<dbReference type="Pfam" id="PF13427">
    <property type="entry name" value="AadA_C"/>
    <property type="match status" value="1"/>
</dbReference>
<evidence type="ECO:0000256" key="2">
    <source>
        <dbReference type="ARBA" id="ARBA00023251"/>
    </source>
</evidence>
<gene>
    <name evidence="10" type="ORF">OU419_17775</name>
</gene>
<keyword evidence="2 7" id="KW-0046">Antibiotic resistance</keyword>
<keyword evidence="11" id="KW-1185">Reference proteome</keyword>
<evidence type="ECO:0000313" key="10">
    <source>
        <dbReference type="EMBL" id="WAI47623.1"/>
    </source>
</evidence>
<comment type="catalytic activity">
    <reaction evidence="5 7">
        <text>spectinomycin + ATP = 9-O-adenylylspectinomycin + diphosphate</text>
        <dbReference type="Rhea" id="RHEA:63228"/>
        <dbReference type="ChEBI" id="CHEBI:30616"/>
        <dbReference type="ChEBI" id="CHEBI:33019"/>
        <dbReference type="ChEBI" id="CHEBI:146260"/>
        <dbReference type="ChEBI" id="CHEBI:146261"/>
    </reaction>
</comment>
<evidence type="ECO:0000259" key="8">
    <source>
        <dbReference type="Pfam" id="PF01909"/>
    </source>
</evidence>
<organism evidence="10 11">
    <name type="scientific">Pseudomonas triclosanedens</name>
    <dbReference type="NCBI Taxonomy" id="2961893"/>
    <lineage>
        <taxon>Bacteria</taxon>
        <taxon>Pseudomonadati</taxon>
        <taxon>Pseudomonadota</taxon>
        <taxon>Gammaproteobacteria</taxon>
        <taxon>Pseudomonadales</taxon>
        <taxon>Pseudomonadaceae</taxon>
        <taxon>Pseudomonas</taxon>
    </lineage>
</organism>
<protein>
    <recommendedName>
        <fullName evidence="4 7">Aminoglycoside (3'') (9) adenylyltransferase</fullName>
        <ecNumber evidence="3 7">2.7.7.47</ecNumber>
    </recommendedName>
</protein>
<dbReference type="CDD" id="cd05403">
    <property type="entry name" value="NT_KNTase_like"/>
    <property type="match status" value="1"/>
</dbReference>
<dbReference type="Gene3D" id="3.30.460.10">
    <property type="entry name" value="Beta Polymerase, domain 2"/>
    <property type="match status" value="1"/>
</dbReference>
<keyword evidence="7" id="KW-0547">Nucleotide-binding</keyword>
<name>A0ABY6ZS96_9PSED</name>
<evidence type="ECO:0000256" key="4">
    <source>
        <dbReference type="ARBA" id="ARBA00035252"/>
    </source>
</evidence>
<feature type="domain" description="Polymerase nucleotidyl transferase" evidence="8">
    <location>
        <begin position="19"/>
        <end position="57"/>
    </location>
</feature>
<reference evidence="10" key="1">
    <citation type="submission" date="2022-11" db="EMBL/GenBank/DDBJ databases">
        <title>Pseudomonas triclosanedens sp. nov., a triclosan degrader isolated from activated sludge.</title>
        <authorList>
            <person name="Yin Y."/>
            <person name="Lu Z."/>
        </authorList>
    </citation>
    <scope>NUCLEOTIDE SEQUENCE</scope>
    <source>
        <strain evidence="10">ZM23</strain>
    </source>
</reference>
<evidence type="ECO:0000256" key="5">
    <source>
        <dbReference type="ARBA" id="ARBA00047831"/>
    </source>
</evidence>
<dbReference type="GO" id="GO:0016779">
    <property type="term" value="F:nucleotidyltransferase activity"/>
    <property type="evidence" value="ECO:0007669"/>
    <property type="project" value="UniProtKB-KW"/>
</dbReference>
<keyword evidence="7" id="KW-0067">ATP-binding</keyword>
<dbReference type="PIRSF" id="PIRSF000819">
    <property type="entry name" value="Streptomycin_3-adenylyltransf"/>
    <property type="match status" value="1"/>
</dbReference>
<dbReference type="InterPro" id="IPR024172">
    <property type="entry name" value="AadA/Aad9"/>
</dbReference>